<proteinExistence type="predicted"/>
<reference evidence="1" key="1">
    <citation type="submission" date="2019-10" db="EMBL/GenBank/DDBJ databases">
        <authorList>
            <consortium name="DOE Joint Genome Institute"/>
            <person name="Kuo A."/>
            <person name="Miyauchi S."/>
            <person name="Kiss E."/>
            <person name="Drula E."/>
            <person name="Kohler A."/>
            <person name="Sanchez-Garcia M."/>
            <person name="Andreopoulos B."/>
            <person name="Barry K.W."/>
            <person name="Bonito G."/>
            <person name="Buee M."/>
            <person name="Carver A."/>
            <person name="Chen C."/>
            <person name="Cichocki N."/>
            <person name="Clum A."/>
            <person name="Culley D."/>
            <person name="Crous P.W."/>
            <person name="Fauchery L."/>
            <person name="Girlanda M."/>
            <person name="Hayes R."/>
            <person name="Keri Z."/>
            <person name="Labutti K."/>
            <person name="Lipzen A."/>
            <person name="Lombard V."/>
            <person name="Magnuson J."/>
            <person name="Maillard F."/>
            <person name="Morin E."/>
            <person name="Murat C."/>
            <person name="Nolan M."/>
            <person name="Ohm R."/>
            <person name="Pangilinan J."/>
            <person name="Pereira M."/>
            <person name="Perotto S."/>
            <person name="Peter M."/>
            <person name="Riley R."/>
            <person name="Sitrit Y."/>
            <person name="Stielow B."/>
            <person name="Szollosi G."/>
            <person name="Zifcakova L."/>
            <person name="Stursova M."/>
            <person name="Spatafora J.W."/>
            <person name="Tedersoo L."/>
            <person name="Vaario L.-M."/>
            <person name="Yamada A."/>
            <person name="Yan M."/>
            <person name="Wang P."/>
            <person name="Xu J."/>
            <person name="Bruns T."/>
            <person name="Baldrian P."/>
            <person name="Vilgalys R."/>
            <person name="Henrissat B."/>
            <person name="Grigoriev I.V."/>
            <person name="Hibbett D."/>
            <person name="Nagy L.G."/>
            <person name="Martin F.M."/>
        </authorList>
    </citation>
    <scope>NUCLEOTIDE SEQUENCE</scope>
    <source>
        <strain evidence="1">P2</strain>
    </source>
</reference>
<dbReference type="EMBL" id="MU118733">
    <property type="protein sequence ID" value="KAF9642058.1"/>
    <property type="molecule type" value="Genomic_DNA"/>
</dbReference>
<sequence length="116" mass="13114">MQGERPLRPTHPTFTENLWTLVQRCWDHDPHLRPEASEVLTVLHAPNNPQAWKQLISHTLSKDERISLIITIFSDSNEVEMPGNPSGNDAQAFVNVIDEVSFHNPLPLMNGSVDPQ</sequence>
<organism evidence="1 2">
    <name type="scientific">Thelephora ganbajun</name>
    <name type="common">Ganba fungus</name>
    <dbReference type="NCBI Taxonomy" id="370292"/>
    <lineage>
        <taxon>Eukaryota</taxon>
        <taxon>Fungi</taxon>
        <taxon>Dikarya</taxon>
        <taxon>Basidiomycota</taxon>
        <taxon>Agaricomycotina</taxon>
        <taxon>Agaricomycetes</taxon>
        <taxon>Thelephorales</taxon>
        <taxon>Thelephoraceae</taxon>
        <taxon>Thelephora</taxon>
    </lineage>
</organism>
<comment type="caution">
    <text evidence="1">The sequence shown here is derived from an EMBL/GenBank/DDBJ whole genome shotgun (WGS) entry which is preliminary data.</text>
</comment>
<gene>
    <name evidence="1" type="ORF">BDM02DRAFT_2731187</name>
</gene>
<evidence type="ECO:0000313" key="1">
    <source>
        <dbReference type="EMBL" id="KAF9642058.1"/>
    </source>
</evidence>
<dbReference type="Proteomes" id="UP000886501">
    <property type="component" value="Unassembled WGS sequence"/>
</dbReference>
<protein>
    <submittedName>
        <fullName evidence="1">Uncharacterized protein</fullName>
    </submittedName>
</protein>
<keyword evidence="2" id="KW-1185">Reference proteome</keyword>
<name>A0ACB6YXN6_THEGA</name>
<evidence type="ECO:0000313" key="2">
    <source>
        <dbReference type="Proteomes" id="UP000886501"/>
    </source>
</evidence>
<accession>A0ACB6YXN6</accession>
<reference evidence="1" key="2">
    <citation type="journal article" date="2020" name="Nat. Commun.">
        <title>Large-scale genome sequencing of mycorrhizal fungi provides insights into the early evolution of symbiotic traits.</title>
        <authorList>
            <person name="Miyauchi S."/>
            <person name="Kiss E."/>
            <person name="Kuo A."/>
            <person name="Drula E."/>
            <person name="Kohler A."/>
            <person name="Sanchez-Garcia M."/>
            <person name="Morin E."/>
            <person name="Andreopoulos B."/>
            <person name="Barry K.W."/>
            <person name="Bonito G."/>
            <person name="Buee M."/>
            <person name="Carver A."/>
            <person name="Chen C."/>
            <person name="Cichocki N."/>
            <person name="Clum A."/>
            <person name="Culley D."/>
            <person name="Crous P.W."/>
            <person name="Fauchery L."/>
            <person name="Girlanda M."/>
            <person name="Hayes R.D."/>
            <person name="Keri Z."/>
            <person name="LaButti K."/>
            <person name="Lipzen A."/>
            <person name="Lombard V."/>
            <person name="Magnuson J."/>
            <person name="Maillard F."/>
            <person name="Murat C."/>
            <person name="Nolan M."/>
            <person name="Ohm R.A."/>
            <person name="Pangilinan J."/>
            <person name="Pereira M.F."/>
            <person name="Perotto S."/>
            <person name="Peter M."/>
            <person name="Pfister S."/>
            <person name="Riley R."/>
            <person name="Sitrit Y."/>
            <person name="Stielow J.B."/>
            <person name="Szollosi G."/>
            <person name="Zifcakova L."/>
            <person name="Stursova M."/>
            <person name="Spatafora J.W."/>
            <person name="Tedersoo L."/>
            <person name="Vaario L.M."/>
            <person name="Yamada A."/>
            <person name="Yan M."/>
            <person name="Wang P."/>
            <person name="Xu J."/>
            <person name="Bruns T."/>
            <person name="Baldrian P."/>
            <person name="Vilgalys R."/>
            <person name="Dunand C."/>
            <person name="Henrissat B."/>
            <person name="Grigoriev I.V."/>
            <person name="Hibbett D."/>
            <person name="Nagy L.G."/>
            <person name="Martin F.M."/>
        </authorList>
    </citation>
    <scope>NUCLEOTIDE SEQUENCE</scope>
    <source>
        <strain evidence="1">P2</strain>
    </source>
</reference>